<protein>
    <submittedName>
        <fullName evidence="1">Uncharacterized protein</fullName>
    </submittedName>
</protein>
<sequence>MDKRLELLRKKSRIVYDMNCIKKYIEMGDFDASLEKAWDKYQLSLDKVDSELKLLSNPSTKELEDLKMERLAKIKEYERHIELIKEQLEEIDEELKVLSQ</sequence>
<gene>
    <name evidence="1" type="ORF">PATL70BA_2845</name>
</gene>
<reference evidence="1 2" key="1">
    <citation type="submission" date="2018-09" db="EMBL/GenBank/DDBJ databases">
        <authorList>
            <person name="Postec A."/>
        </authorList>
    </citation>
    <scope>NUCLEOTIDE SEQUENCE [LARGE SCALE GENOMIC DNA]</scope>
    <source>
        <strain evidence="1">70B-A</strain>
    </source>
</reference>
<dbReference type="RefSeq" id="WP_125137839.1">
    <property type="nucleotide sequence ID" value="NZ_LR130778.1"/>
</dbReference>
<accession>A0A3P7Q017</accession>
<evidence type="ECO:0000313" key="1">
    <source>
        <dbReference type="EMBL" id="VDN48751.1"/>
    </source>
</evidence>
<dbReference type="AlphaFoldDB" id="A0A3P7Q017"/>
<dbReference type="EMBL" id="LR130778">
    <property type="protein sequence ID" value="VDN48751.1"/>
    <property type="molecule type" value="Genomic_DNA"/>
</dbReference>
<dbReference type="KEGG" id="cbar:PATL70BA_2845"/>
<dbReference type="OrthoDB" id="2087010at2"/>
<name>A0A3P7Q017_9FIRM</name>
<evidence type="ECO:0000313" key="2">
    <source>
        <dbReference type="Proteomes" id="UP000279029"/>
    </source>
</evidence>
<keyword evidence="2" id="KW-1185">Reference proteome</keyword>
<organism evidence="1 2">
    <name type="scientific">Petrocella atlantisensis</name>
    <dbReference type="NCBI Taxonomy" id="2173034"/>
    <lineage>
        <taxon>Bacteria</taxon>
        <taxon>Bacillati</taxon>
        <taxon>Bacillota</taxon>
        <taxon>Clostridia</taxon>
        <taxon>Lachnospirales</taxon>
        <taxon>Vallitaleaceae</taxon>
        <taxon>Petrocella</taxon>
    </lineage>
</organism>
<dbReference type="Proteomes" id="UP000279029">
    <property type="component" value="Chromosome"/>
</dbReference>
<proteinExistence type="predicted"/>